<dbReference type="GO" id="GO:0016094">
    <property type="term" value="P:polyprenol biosynthetic process"/>
    <property type="evidence" value="ECO:0007669"/>
    <property type="project" value="TreeGrafter"/>
</dbReference>
<dbReference type="PANTHER" id="PTHR10291:SF0">
    <property type="entry name" value="DEHYDRODOLICHYL DIPHOSPHATE SYNTHASE 2"/>
    <property type="match status" value="1"/>
</dbReference>
<dbReference type="RefSeq" id="XP_022148384.1">
    <property type="nucleotide sequence ID" value="XM_022292692.1"/>
</dbReference>
<dbReference type="AlphaFoldDB" id="A0A6J1D3U4"/>
<dbReference type="GeneID" id="111017049"/>
<keyword evidence="7" id="KW-1185">Reference proteome</keyword>
<evidence type="ECO:0000313" key="7">
    <source>
        <dbReference type="Proteomes" id="UP000504603"/>
    </source>
</evidence>
<dbReference type="InterPro" id="IPR018520">
    <property type="entry name" value="UPP_synth-like_CS"/>
</dbReference>
<evidence type="ECO:0000256" key="5">
    <source>
        <dbReference type="ARBA" id="ARBA00022679"/>
    </source>
</evidence>
<dbReference type="GO" id="GO:0009570">
    <property type="term" value="C:chloroplast stroma"/>
    <property type="evidence" value="ECO:0007669"/>
    <property type="project" value="TreeGrafter"/>
</dbReference>
<evidence type="ECO:0000256" key="6">
    <source>
        <dbReference type="RuleBase" id="RU363018"/>
    </source>
</evidence>
<dbReference type="CDD" id="cd00475">
    <property type="entry name" value="Cis_IPPS"/>
    <property type="match status" value="1"/>
</dbReference>
<dbReference type="KEGG" id="mcha:111017049"/>
<dbReference type="SUPFAM" id="SSF64005">
    <property type="entry name" value="Undecaprenyl diphosphate synthase"/>
    <property type="match status" value="1"/>
</dbReference>
<evidence type="ECO:0000256" key="1">
    <source>
        <dbReference type="ARBA" id="ARBA00001946"/>
    </source>
</evidence>
<reference evidence="8" key="1">
    <citation type="submission" date="2025-08" db="UniProtKB">
        <authorList>
            <consortium name="RefSeq"/>
        </authorList>
    </citation>
    <scope>IDENTIFICATION</scope>
    <source>
        <strain evidence="8">OHB3-1</strain>
    </source>
</reference>
<dbReference type="HAMAP" id="MF_01139">
    <property type="entry name" value="ISPT"/>
    <property type="match status" value="1"/>
</dbReference>
<proteinExistence type="inferred from homology"/>
<keyword evidence="5 6" id="KW-0808">Transferase</keyword>
<dbReference type="Pfam" id="PF01255">
    <property type="entry name" value="Prenyltransf"/>
    <property type="match status" value="1"/>
</dbReference>
<dbReference type="PANTHER" id="PTHR10291">
    <property type="entry name" value="DEHYDRODOLICHYL DIPHOSPHATE SYNTHASE FAMILY MEMBER"/>
    <property type="match status" value="1"/>
</dbReference>
<comment type="cofactor">
    <cofactor evidence="1">
        <name>Mg(2+)</name>
        <dbReference type="ChEBI" id="CHEBI:18420"/>
    </cofactor>
</comment>
<comment type="similarity">
    <text evidence="4 6">Belongs to the UPP synthase family.</text>
</comment>
<comment type="function">
    <text evidence="2">Catalyzes cis-prenyl chain elongation to produce the polyprenyl backbone of dolichol, a glycosyl carrier-lipid required for the biosynthesis of several classes of glycoprotein.</text>
</comment>
<dbReference type="InterPro" id="IPR036424">
    <property type="entry name" value="UPP_synth-like_sf"/>
</dbReference>
<protein>
    <recommendedName>
        <fullName evidence="6">Alkyl transferase</fullName>
        <ecNumber evidence="6">2.5.1.-</ecNumber>
    </recommendedName>
</protein>
<accession>A0A6J1D3U4</accession>
<dbReference type="OrthoDB" id="4173905at2759"/>
<organism evidence="7 8">
    <name type="scientific">Momordica charantia</name>
    <name type="common">Bitter gourd</name>
    <name type="synonym">Balsam pear</name>
    <dbReference type="NCBI Taxonomy" id="3673"/>
    <lineage>
        <taxon>Eukaryota</taxon>
        <taxon>Viridiplantae</taxon>
        <taxon>Streptophyta</taxon>
        <taxon>Embryophyta</taxon>
        <taxon>Tracheophyta</taxon>
        <taxon>Spermatophyta</taxon>
        <taxon>Magnoliopsida</taxon>
        <taxon>eudicotyledons</taxon>
        <taxon>Gunneridae</taxon>
        <taxon>Pentapetalae</taxon>
        <taxon>rosids</taxon>
        <taxon>fabids</taxon>
        <taxon>Cucurbitales</taxon>
        <taxon>Cucurbitaceae</taxon>
        <taxon>Momordiceae</taxon>
        <taxon>Momordica</taxon>
    </lineage>
</organism>
<gene>
    <name evidence="8" type="primary">LOC111017049</name>
</gene>
<dbReference type="PROSITE" id="PS01066">
    <property type="entry name" value="UPP_SYNTHASE"/>
    <property type="match status" value="1"/>
</dbReference>
<dbReference type="Gene3D" id="3.40.1180.10">
    <property type="entry name" value="Decaprenyl diphosphate synthase-like"/>
    <property type="match status" value="1"/>
</dbReference>
<dbReference type="GO" id="GO:0009668">
    <property type="term" value="P:plastid membrane organization"/>
    <property type="evidence" value="ECO:0007669"/>
    <property type="project" value="TreeGrafter"/>
</dbReference>
<evidence type="ECO:0000256" key="4">
    <source>
        <dbReference type="ARBA" id="ARBA00005432"/>
    </source>
</evidence>
<sequence>MLCPNFPIPIENVLNPPKLILGSALPKVSQLHGFERRRFSNLRVRAGAPAQEEAALPVGLQKEFMPRHVAVIMDGNVRWARRRNSPDSKGHDAGVRSLRGLIDLCYRWEIPVLTVFAFSYDNWLRSKREVEFLMFLFERVLKSELESSARKGIRLSVIGDISMFPKSLQSLINEAVEKTKGNTKLQLIVAASYSGRYDVVQACRSIGRRVKEEDLRIEDIDESLIEQELQTNCTPLPHPDLLIRTSGELRISNFLLWQSAYTEFFFSETLWPDFGEHDFVQALISYQKRQRRYGGRQS</sequence>
<comment type="pathway">
    <text evidence="3">Protein modification; protein glycosylation.</text>
</comment>
<dbReference type="GO" id="GO:0045547">
    <property type="term" value="F:ditrans,polycis-polyprenyl diphosphate synthase [(2E,6E)-farnesyl diphosphate specific] activity"/>
    <property type="evidence" value="ECO:0007669"/>
    <property type="project" value="TreeGrafter"/>
</dbReference>
<dbReference type="EC" id="2.5.1.-" evidence="6"/>
<name>A0A6J1D3U4_MOMCH</name>
<dbReference type="FunFam" id="3.40.1180.10:FF:000001">
    <property type="entry name" value="(2E,6E)-farnesyl-diphosphate-specific ditrans,polycis-undecaprenyl-diphosphate synthase"/>
    <property type="match status" value="1"/>
</dbReference>
<dbReference type="NCBIfam" id="TIGR00055">
    <property type="entry name" value="uppS"/>
    <property type="match status" value="1"/>
</dbReference>
<dbReference type="GO" id="GO:0009409">
    <property type="term" value="P:response to cold"/>
    <property type="evidence" value="ECO:0007669"/>
    <property type="project" value="TreeGrafter"/>
</dbReference>
<evidence type="ECO:0000256" key="2">
    <source>
        <dbReference type="ARBA" id="ARBA00002674"/>
    </source>
</evidence>
<dbReference type="InterPro" id="IPR001441">
    <property type="entry name" value="UPP_synth-like"/>
</dbReference>
<evidence type="ECO:0000256" key="3">
    <source>
        <dbReference type="ARBA" id="ARBA00004922"/>
    </source>
</evidence>
<evidence type="ECO:0000313" key="8">
    <source>
        <dbReference type="RefSeq" id="XP_022148384.1"/>
    </source>
</evidence>
<dbReference type="Proteomes" id="UP000504603">
    <property type="component" value="Unplaced"/>
</dbReference>